<dbReference type="OrthoDB" id="3158482at2759"/>
<organism evidence="1 2">
    <name type="scientific">Serendipita vermifera MAFF 305830</name>
    <dbReference type="NCBI Taxonomy" id="933852"/>
    <lineage>
        <taxon>Eukaryota</taxon>
        <taxon>Fungi</taxon>
        <taxon>Dikarya</taxon>
        <taxon>Basidiomycota</taxon>
        <taxon>Agaricomycotina</taxon>
        <taxon>Agaricomycetes</taxon>
        <taxon>Sebacinales</taxon>
        <taxon>Serendipitaceae</taxon>
        <taxon>Serendipita</taxon>
    </lineage>
</organism>
<sequence length="349" mass="39484">MQGAGYRFMNSMASHLDIAGGYIVAIQNSKWPYDAGDVLLIRWATMESIPLPVLLPSVRIASFQEYFISVGIAIKGPFGSSEDRIHLQIVGYPPCEDDMVMVASDNSLSKSAAKDASLSVHSYAIPFKGLLIHGGVPFSSYICHFYTGEAKNSIKLWIRTGRSGAWTIFPIQLDLASLRSSTVRFRTQRAYEGEALHKEFVVTEQERQHVLEERYLVHWASPLASGRRFIWWRSVDHLPRMDHANEDTSSTDEDSKREEPFRLFLSVIDDLAKMDEWDAEVDFMIDPTQEDHVFHAVGRQLKAARQLEIPPGLAGTTGLIYMFVMEEWSGLVVIQMYSGDLWVLRYGKA</sequence>
<keyword evidence="2" id="KW-1185">Reference proteome</keyword>
<evidence type="ECO:0000313" key="2">
    <source>
        <dbReference type="Proteomes" id="UP000054097"/>
    </source>
</evidence>
<dbReference type="AlphaFoldDB" id="A0A0C2XZE6"/>
<name>A0A0C2XZE6_SERVB</name>
<dbReference type="HOGENOM" id="CLU_794922_0_0_1"/>
<proteinExistence type="predicted"/>
<protein>
    <submittedName>
        <fullName evidence="1">Uncharacterized protein</fullName>
    </submittedName>
</protein>
<accession>A0A0C2XZE6</accession>
<gene>
    <name evidence="1" type="ORF">M408DRAFT_325689</name>
</gene>
<evidence type="ECO:0000313" key="1">
    <source>
        <dbReference type="EMBL" id="KIM34232.1"/>
    </source>
</evidence>
<reference evidence="1 2" key="1">
    <citation type="submission" date="2014-04" db="EMBL/GenBank/DDBJ databases">
        <authorList>
            <consortium name="DOE Joint Genome Institute"/>
            <person name="Kuo A."/>
            <person name="Zuccaro A."/>
            <person name="Kohler A."/>
            <person name="Nagy L.G."/>
            <person name="Floudas D."/>
            <person name="Copeland A."/>
            <person name="Barry K.W."/>
            <person name="Cichocki N."/>
            <person name="Veneault-Fourrey C."/>
            <person name="LaButti K."/>
            <person name="Lindquist E.A."/>
            <person name="Lipzen A."/>
            <person name="Lundell T."/>
            <person name="Morin E."/>
            <person name="Murat C."/>
            <person name="Sun H."/>
            <person name="Tunlid A."/>
            <person name="Henrissat B."/>
            <person name="Grigoriev I.V."/>
            <person name="Hibbett D.S."/>
            <person name="Martin F."/>
            <person name="Nordberg H.P."/>
            <person name="Cantor M.N."/>
            <person name="Hua S.X."/>
        </authorList>
    </citation>
    <scope>NUCLEOTIDE SEQUENCE [LARGE SCALE GENOMIC DNA]</scope>
    <source>
        <strain evidence="1 2">MAFF 305830</strain>
    </source>
</reference>
<dbReference type="EMBL" id="KN824277">
    <property type="protein sequence ID" value="KIM34232.1"/>
    <property type="molecule type" value="Genomic_DNA"/>
</dbReference>
<reference evidence="2" key="2">
    <citation type="submission" date="2015-01" db="EMBL/GenBank/DDBJ databases">
        <title>Evolutionary Origins and Diversification of the Mycorrhizal Mutualists.</title>
        <authorList>
            <consortium name="DOE Joint Genome Institute"/>
            <consortium name="Mycorrhizal Genomics Consortium"/>
            <person name="Kohler A."/>
            <person name="Kuo A."/>
            <person name="Nagy L.G."/>
            <person name="Floudas D."/>
            <person name="Copeland A."/>
            <person name="Barry K.W."/>
            <person name="Cichocki N."/>
            <person name="Veneault-Fourrey C."/>
            <person name="LaButti K."/>
            <person name="Lindquist E.A."/>
            <person name="Lipzen A."/>
            <person name="Lundell T."/>
            <person name="Morin E."/>
            <person name="Murat C."/>
            <person name="Riley R."/>
            <person name="Ohm R."/>
            <person name="Sun H."/>
            <person name="Tunlid A."/>
            <person name="Henrissat B."/>
            <person name="Grigoriev I.V."/>
            <person name="Hibbett D.S."/>
            <person name="Martin F."/>
        </authorList>
    </citation>
    <scope>NUCLEOTIDE SEQUENCE [LARGE SCALE GENOMIC DNA]</scope>
    <source>
        <strain evidence="2">MAFF 305830</strain>
    </source>
</reference>
<dbReference type="Proteomes" id="UP000054097">
    <property type="component" value="Unassembled WGS sequence"/>
</dbReference>